<keyword evidence="9" id="KW-1185">Reference proteome</keyword>
<dbReference type="GO" id="GO:0006364">
    <property type="term" value="P:rRNA processing"/>
    <property type="evidence" value="ECO:0007669"/>
    <property type="project" value="UniProtKB-UniRule"/>
</dbReference>
<dbReference type="NCBIfam" id="TIGR02273">
    <property type="entry name" value="16S_RimM"/>
    <property type="match status" value="1"/>
</dbReference>
<evidence type="ECO:0000256" key="3">
    <source>
        <dbReference type="ARBA" id="ARBA00022552"/>
    </source>
</evidence>
<proteinExistence type="inferred from homology"/>
<comment type="caution">
    <text evidence="8">The sequence shown here is derived from an EMBL/GenBank/DDBJ whole genome shotgun (WGS) entry which is preliminary data.</text>
</comment>
<dbReference type="AlphaFoldDB" id="A0A264W6P9"/>
<name>A0A264W6P9_9BACL</name>
<evidence type="ECO:0000256" key="5">
    <source>
        <dbReference type="HAMAP-Rule" id="MF_00014"/>
    </source>
</evidence>
<dbReference type="RefSeq" id="WP_094941640.1">
    <property type="nucleotide sequence ID" value="NZ_NOKQ01000134.1"/>
</dbReference>
<keyword evidence="2 5" id="KW-0690">Ribosome biogenesis</keyword>
<keyword evidence="4 5" id="KW-0143">Chaperone</keyword>
<sequence length="172" mass="19500">MTEWLNVGKIVNTHGIRGEVRVMSSTDFPEQRFKKGNKLGLFSGDQLVTEVTVASHRTHKNFDLLTFEGMPSINEVERYRDHLLKVEKAALTELEDNEFYYHEIIGCVVYSTEGDELGTVTEILATGANDVWEVTPKKGKKHYIPYIEQVVKSVDPAENKIVIEVMEGLLSE</sequence>
<feature type="domain" description="PRC-barrel" evidence="7">
    <location>
        <begin position="97"/>
        <end position="170"/>
    </location>
</feature>
<dbReference type="InterPro" id="IPR009000">
    <property type="entry name" value="Transl_B-barrel_sf"/>
</dbReference>
<protein>
    <recommendedName>
        <fullName evidence="5">Ribosome maturation factor RimM</fullName>
    </recommendedName>
</protein>
<accession>A0A264W6P9</accession>
<organism evidence="8 9">
    <name type="scientific">Tetzosporium hominis</name>
    <dbReference type="NCBI Taxonomy" id="2020506"/>
    <lineage>
        <taxon>Bacteria</taxon>
        <taxon>Bacillati</taxon>
        <taxon>Bacillota</taxon>
        <taxon>Bacilli</taxon>
        <taxon>Bacillales</taxon>
        <taxon>Caryophanaceae</taxon>
        <taxon>Tetzosporium</taxon>
    </lineage>
</organism>
<dbReference type="Gene3D" id="2.40.30.60">
    <property type="entry name" value="RimM"/>
    <property type="match status" value="1"/>
</dbReference>
<evidence type="ECO:0000259" key="6">
    <source>
        <dbReference type="Pfam" id="PF01782"/>
    </source>
</evidence>
<dbReference type="GO" id="GO:0042274">
    <property type="term" value="P:ribosomal small subunit biogenesis"/>
    <property type="evidence" value="ECO:0007669"/>
    <property type="project" value="UniProtKB-UniRule"/>
</dbReference>
<dbReference type="OrthoDB" id="9810331at2"/>
<dbReference type="Gene3D" id="2.30.30.240">
    <property type="entry name" value="PRC-barrel domain"/>
    <property type="match status" value="1"/>
</dbReference>
<gene>
    <name evidence="5" type="primary">rimM</name>
    <name evidence="8" type="ORF">CF394_02250</name>
</gene>
<dbReference type="EMBL" id="NOKQ01000134">
    <property type="protein sequence ID" value="OZS79260.1"/>
    <property type="molecule type" value="Genomic_DNA"/>
</dbReference>
<dbReference type="PANTHER" id="PTHR33692:SF1">
    <property type="entry name" value="RIBOSOME MATURATION FACTOR RIMM"/>
    <property type="match status" value="1"/>
</dbReference>
<reference evidence="8 9" key="1">
    <citation type="submission" date="2017-07" db="EMBL/GenBank/DDBJ databases">
        <title>Tetzosporium hominis gen.nov. sp.nov.</title>
        <authorList>
            <person name="Tetz G."/>
            <person name="Tetz V."/>
        </authorList>
    </citation>
    <scope>NUCLEOTIDE SEQUENCE [LARGE SCALE GENOMIC DNA]</scope>
    <source>
        <strain evidence="8 9">VT-49</strain>
    </source>
</reference>
<dbReference type="HAMAP" id="MF_00014">
    <property type="entry name" value="Ribosome_mat_RimM"/>
    <property type="match status" value="1"/>
</dbReference>
<dbReference type="SUPFAM" id="SSF50346">
    <property type="entry name" value="PRC-barrel domain"/>
    <property type="match status" value="1"/>
</dbReference>
<dbReference type="GO" id="GO:0043022">
    <property type="term" value="F:ribosome binding"/>
    <property type="evidence" value="ECO:0007669"/>
    <property type="project" value="InterPro"/>
</dbReference>
<evidence type="ECO:0000256" key="2">
    <source>
        <dbReference type="ARBA" id="ARBA00022517"/>
    </source>
</evidence>
<dbReference type="Pfam" id="PF05239">
    <property type="entry name" value="PRC"/>
    <property type="match status" value="1"/>
</dbReference>
<evidence type="ECO:0000313" key="9">
    <source>
        <dbReference type="Proteomes" id="UP000217065"/>
    </source>
</evidence>
<dbReference type="Proteomes" id="UP000217065">
    <property type="component" value="Unassembled WGS sequence"/>
</dbReference>
<comment type="similarity">
    <text evidence="5">Belongs to the RimM family.</text>
</comment>
<evidence type="ECO:0000313" key="8">
    <source>
        <dbReference type="EMBL" id="OZS79260.1"/>
    </source>
</evidence>
<evidence type="ECO:0000256" key="4">
    <source>
        <dbReference type="ARBA" id="ARBA00023186"/>
    </source>
</evidence>
<dbReference type="InterPro" id="IPR036976">
    <property type="entry name" value="RimM_N_sf"/>
</dbReference>
<evidence type="ECO:0000259" key="7">
    <source>
        <dbReference type="Pfam" id="PF05239"/>
    </source>
</evidence>
<evidence type="ECO:0000256" key="1">
    <source>
        <dbReference type="ARBA" id="ARBA00022490"/>
    </source>
</evidence>
<feature type="domain" description="RimM N-terminal" evidence="6">
    <location>
        <begin position="7"/>
        <end position="89"/>
    </location>
</feature>
<comment type="function">
    <text evidence="5">An accessory protein needed during the final step in the assembly of 30S ribosomal subunit, possibly for assembly of the head region. Essential for efficient processing of 16S rRNA. May be needed both before and after RbfA during the maturation of 16S rRNA. It has affinity for free ribosomal 30S subunits but not for 70S ribosomes.</text>
</comment>
<dbReference type="InterPro" id="IPR002676">
    <property type="entry name" value="RimM_N"/>
</dbReference>
<dbReference type="InterPro" id="IPR011961">
    <property type="entry name" value="RimM"/>
</dbReference>
<dbReference type="GO" id="GO:0005840">
    <property type="term" value="C:ribosome"/>
    <property type="evidence" value="ECO:0007669"/>
    <property type="project" value="InterPro"/>
</dbReference>
<comment type="subcellular location">
    <subcellularLocation>
        <location evidence="5">Cytoplasm</location>
    </subcellularLocation>
</comment>
<dbReference type="InterPro" id="IPR027275">
    <property type="entry name" value="PRC-brl_dom"/>
</dbReference>
<keyword evidence="1 5" id="KW-0963">Cytoplasm</keyword>
<dbReference type="Pfam" id="PF01782">
    <property type="entry name" value="RimM"/>
    <property type="match status" value="1"/>
</dbReference>
<dbReference type="InterPro" id="IPR011033">
    <property type="entry name" value="PRC_barrel-like_sf"/>
</dbReference>
<comment type="subunit">
    <text evidence="5">Binds ribosomal protein uS19.</text>
</comment>
<dbReference type="PANTHER" id="PTHR33692">
    <property type="entry name" value="RIBOSOME MATURATION FACTOR RIMM"/>
    <property type="match status" value="1"/>
</dbReference>
<comment type="domain">
    <text evidence="5">The PRC barrel domain binds ribosomal protein uS19.</text>
</comment>
<dbReference type="SUPFAM" id="SSF50447">
    <property type="entry name" value="Translation proteins"/>
    <property type="match status" value="1"/>
</dbReference>
<keyword evidence="3 5" id="KW-0698">rRNA processing</keyword>
<dbReference type="GO" id="GO:0005737">
    <property type="term" value="C:cytoplasm"/>
    <property type="evidence" value="ECO:0007669"/>
    <property type="project" value="UniProtKB-SubCell"/>
</dbReference>